<accession>Q07SU3</accession>
<dbReference type="Gene3D" id="3.90.1750.20">
    <property type="entry name" value="Putative Large Serine Recombinase, Chain B, Domain 2"/>
    <property type="match status" value="1"/>
</dbReference>
<dbReference type="SMART" id="SM00857">
    <property type="entry name" value="Resolvase"/>
    <property type="match status" value="1"/>
</dbReference>
<feature type="compositionally biased region" description="Gly residues" evidence="2">
    <location>
        <begin position="519"/>
        <end position="528"/>
    </location>
</feature>
<dbReference type="InterPro" id="IPR050639">
    <property type="entry name" value="SSR_resolvase"/>
</dbReference>
<dbReference type="STRING" id="316055.RPE_1036"/>
<dbReference type="Pfam" id="PF00239">
    <property type="entry name" value="Resolvase"/>
    <property type="match status" value="1"/>
</dbReference>
<dbReference type="Gene3D" id="3.40.50.1390">
    <property type="entry name" value="Resolvase, N-terminal catalytic domain"/>
    <property type="match status" value="1"/>
</dbReference>
<sequence length="542" mass="59578">MIRVAIYARFSSDLQNDKSVDDQIAFCREVCARNGMTVVLTFEDRAVSASSAKNRPGFIALMRAAAARLFDVVVAEDMDRIFRDQADYHAARKELDFLGITIHTATGKVTKIDGALRALMGEMYLENLALHVRRGLEGVIRDGRHAGGRAYGYSIVPGSPGELVIDDAQAKIVQRIFARFVAGVTPRAIAAELNADRIAAPRGTRWNASTINGNNARGHGMLLNELYAGRIVWNKVRMVKDPTTGKRISRINAKDQRRITEAPQLRIIDDVTWNAAQAIKLKRSHLGATKSRAPRRPLSGLLRCGSCGGGMVSIGNRKRSARLQCGTYKESGACTNSRKVNRDAVEAAVFAGLKDELSNPIAITEYIKAYNDERRRLAREASDQMSKLTRRNAEVSRELERLIDAITQGVDLATLVPRIKELEIERADIDGKLNCANEADMVTLHPATIEQYRADVERLADLAAEHSDFVESAELIEALRRLVAGVIIHAEPYGRGFNVEVQGRLAQLTNSDLFPSRSEGGGISGSGRGTRTPDPRIMIPVL</sequence>
<reference evidence="5" key="1">
    <citation type="submission" date="2006-09" db="EMBL/GenBank/DDBJ databases">
        <title>Complete sequence of Rhodopseudomonas palustris BisA53.</title>
        <authorList>
            <consortium name="US DOE Joint Genome Institute"/>
            <person name="Copeland A."/>
            <person name="Lucas S."/>
            <person name="Lapidus A."/>
            <person name="Barry K."/>
            <person name="Detter J.C."/>
            <person name="Glavina del Rio T."/>
            <person name="Hammon N."/>
            <person name="Israni S."/>
            <person name="Dalin E."/>
            <person name="Tice H."/>
            <person name="Pitluck S."/>
            <person name="Chain P."/>
            <person name="Malfatti S."/>
            <person name="Shin M."/>
            <person name="Vergez L."/>
            <person name="Schmutz J."/>
            <person name="Larimer F."/>
            <person name="Land M."/>
            <person name="Hauser L."/>
            <person name="Pelletier D.A."/>
            <person name="Kyrpides N."/>
            <person name="Kim E."/>
            <person name="Harwood C.S."/>
            <person name="Oda Y."/>
            <person name="Richardson P."/>
        </authorList>
    </citation>
    <scope>NUCLEOTIDE SEQUENCE [LARGE SCALE GENOMIC DNA]</scope>
    <source>
        <strain evidence="5">BisA53</strain>
    </source>
</reference>
<evidence type="ECO:0000259" key="4">
    <source>
        <dbReference type="PROSITE" id="PS51737"/>
    </source>
</evidence>
<dbReference type="AlphaFoldDB" id="Q07SU3"/>
<dbReference type="InterPro" id="IPR038109">
    <property type="entry name" value="DNA_bind_recomb_sf"/>
</dbReference>
<proteinExistence type="predicted"/>
<evidence type="ECO:0000256" key="2">
    <source>
        <dbReference type="SAM" id="MobiDB-lite"/>
    </source>
</evidence>
<keyword evidence="1" id="KW-0175">Coiled coil</keyword>
<dbReference type="InterPro" id="IPR036162">
    <property type="entry name" value="Resolvase-like_N_sf"/>
</dbReference>
<dbReference type="eggNOG" id="COG1961">
    <property type="taxonomic scope" value="Bacteria"/>
</dbReference>
<name>Q07SU3_RHOP5</name>
<dbReference type="GO" id="GO:0000150">
    <property type="term" value="F:DNA strand exchange activity"/>
    <property type="evidence" value="ECO:0007669"/>
    <property type="project" value="InterPro"/>
</dbReference>
<evidence type="ECO:0000259" key="3">
    <source>
        <dbReference type="PROSITE" id="PS51736"/>
    </source>
</evidence>
<feature type="domain" description="Recombinase" evidence="4">
    <location>
        <begin position="150"/>
        <end position="286"/>
    </location>
</feature>
<dbReference type="GO" id="GO:0003677">
    <property type="term" value="F:DNA binding"/>
    <property type="evidence" value="ECO:0007669"/>
    <property type="project" value="InterPro"/>
</dbReference>
<dbReference type="Pfam" id="PF07508">
    <property type="entry name" value="Recombinase"/>
    <property type="match status" value="1"/>
</dbReference>
<evidence type="ECO:0000313" key="5">
    <source>
        <dbReference type="EMBL" id="ABJ04991.1"/>
    </source>
</evidence>
<feature type="domain" description="Resolvase/invertase-type recombinase catalytic" evidence="3">
    <location>
        <begin position="3"/>
        <end position="151"/>
    </location>
</feature>
<dbReference type="KEGG" id="rpe:RPE_1036"/>
<protein>
    <submittedName>
        <fullName evidence="5">Recombinase</fullName>
    </submittedName>
</protein>
<dbReference type="HOGENOM" id="CLU_010686_18_13_5"/>
<dbReference type="PROSITE" id="PS51737">
    <property type="entry name" value="RECOMBINASE_DNA_BIND"/>
    <property type="match status" value="1"/>
</dbReference>
<feature type="coiled-coil region" evidence="1">
    <location>
        <begin position="367"/>
        <end position="439"/>
    </location>
</feature>
<evidence type="ECO:0000256" key="1">
    <source>
        <dbReference type="SAM" id="Coils"/>
    </source>
</evidence>
<dbReference type="InterPro" id="IPR006119">
    <property type="entry name" value="Resolv_N"/>
</dbReference>
<dbReference type="PANTHER" id="PTHR30461">
    <property type="entry name" value="DNA-INVERTASE FROM LAMBDOID PROPHAGE"/>
    <property type="match status" value="1"/>
</dbReference>
<gene>
    <name evidence="5" type="ordered locus">RPE_1036</name>
</gene>
<organism evidence="5">
    <name type="scientific">Rhodopseudomonas palustris (strain BisA53)</name>
    <dbReference type="NCBI Taxonomy" id="316055"/>
    <lineage>
        <taxon>Bacteria</taxon>
        <taxon>Pseudomonadati</taxon>
        <taxon>Pseudomonadota</taxon>
        <taxon>Alphaproteobacteria</taxon>
        <taxon>Hyphomicrobiales</taxon>
        <taxon>Nitrobacteraceae</taxon>
        <taxon>Rhodopseudomonas</taxon>
    </lineage>
</organism>
<dbReference type="CDD" id="cd00338">
    <property type="entry name" value="Ser_Recombinase"/>
    <property type="match status" value="1"/>
</dbReference>
<dbReference type="PROSITE" id="PS51736">
    <property type="entry name" value="RECOMBINASES_3"/>
    <property type="match status" value="1"/>
</dbReference>
<dbReference type="SUPFAM" id="SSF53041">
    <property type="entry name" value="Resolvase-like"/>
    <property type="match status" value="1"/>
</dbReference>
<feature type="region of interest" description="Disordered" evidence="2">
    <location>
        <begin position="516"/>
        <end position="542"/>
    </location>
</feature>
<dbReference type="InterPro" id="IPR011109">
    <property type="entry name" value="DNA_bind_recombinase_dom"/>
</dbReference>
<dbReference type="EMBL" id="CP000463">
    <property type="protein sequence ID" value="ABJ04991.1"/>
    <property type="molecule type" value="Genomic_DNA"/>
</dbReference>
<dbReference type="PANTHER" id="PTHR30461:SF23">
    <property type="entry name" value="DNA RECOMBINASE-RELATED"/>
    <property type="match status" value="1"/>
</dbReference>
<dbReference type="InterPro" id="IPR025827">
    <property type="entry name" value="Zn_ribbon_recom_dom"/>
</dbReference>
<dbReference type="Pfam" id="PF13408">
    <property type="entry name" value="Zn_ribbon_recom"/>
    <property type="match status" value="1"/>
</dbReference>